<reference evidence="1 2" key="1">
    <citation type="submission" date="2024-08" db="EMBL/GenBank/DDBJ databases">
        <title>Insights into the chromosomal genome structure of Flemingia macrophylla.</title>
        <authorList>
            <person name="Ding Y."/>
            <person name="Zhao Y."/>
            <person name="Bi W."/>
            <person name="Wu M."/>
            <person name="Zhao G."/>
            <person name="Gong Y."/>
            <person name="Li W."/>
            <person name="Zhang P."/>
        </authorList>
    </citation>
    <scope>NUCLEOTIDE SEQUENCE [LARGE SCALE GENOMIC DNA]</scope>
    <source>
        <strain evidence="1">DYQJB</strain>
        <tissue evidence="1">Leaf</tissue>
    </source>
</reference>
<evidence type="ECO:0000313" key="1">
    <source>
        <dbReference type="EMBL" id="KAL2318594.1"/>
    </source>
</evidence>
<dbReference type="PANTHER" id="PTHR36324">
    <property type="entry name" value="OS09G0460100 PROTEIN"/>
    <property type="match status" value="1"/>
</dbReference>
<dbReference type="PANTHER" id="PTHR36324:SF1">
    <property type="entry name" value="OS09G0460100 PROTEIN"/>
    <property type="match status" value="1"/>
</dbReference>
<gene>
    <name evidence="1" type="ORF">Fmac_032470</name>
</gene>
<comment type="caution">
    <text evidence="1">The sequence shown here is derived from an EMBL/GenBank/DDBJ whole genome shotgun (WGS) entry which is preliminary data.</text>
</comment>
<evidence type="ECO:0000313" key="2">
    <source>
        <dbReference type="Proteomes" id="UP001603857"/>
    </source>
</evidence>
<name>A0ABD1L500_9FABA</name>
<proteinExistence type="predicted"/>
<accession>A0ABD1L500</accession>
<dbReference type="EMBL" id="JBGMDY010000011">
    <property type="protein sequence ID" value="KAL2318594.1"/>
    <property type="molecule type" value="Genomic_DNA"/>
</dbReference>
<sequence length="203" mass="23026">MGGVFYHEESPNHTKRYKFLGDALKEFFHCQAFGRRLSSASLEEECPIIDDVDEEQEVVVSAVRSRAMEKQKQKASPLRQGFSFTYSPATRELYVTHAMAPQARVAVVGDDEEHSGIEEFLSVRSRLSCNSSSALSGEAFYSVKTNLSRCSSMNEVDMSEYWRRSIIQEFCHCEGWPFGLCRRAVLLPPLPKSPSVSWLSRKI</sequence>
<dbReference type="Proteomes" id="UP001603857">
    <property type="component" value="Unassembled WGS sequence"/>
</dbReference>
<keyword evidence="2" id="KW-1185">Reference proteome</keyword>
<dbReference type="AlphaFoldDB" id="A0ABD1L500"/>
<protein>
    <submittedName>
        <fullName evidence="1">Uncharacterized protein</fullName>
    </submittedName>
</protein>
<organism evidence="1 2">
    <name type="scientific">Flemingia macrophylla</name>
    <dbReference type="NCBI Taxonomy" id="520843"/>
    <lineage>
        <taxon>Eukaryota</taxon>
        <taxon>Viridiplantae</taxon>
        <taxon>Streptophyta</taxon>
        <taxon>Embryophyta</taxon>
        <taxon>Tracheophyta</taxon>
        <taxon>Spermatophyta</taxon>
        <taxon>Magnoliopsida</taxon>
        <taxon>eudicotyledons</taxon>
        <taxon>Gunneridae</taxon>
        <taxon>Pentapetalae</taxon>
        <taxon>rosids</taxon>
        <taxon>fabids</taxon>
        <taxon>Fabales</taxon>
        <taxon>Fabaceae</taxon>
        <taxon>Papilionoideae</taxon>
        <taxon>50 kb inversion clade</taxon>
        <taxon>NPAAA clade</taxon>
        <taxon>indigoferoid/millettioid clade</taxon>
        <taxon>Phaseoleae</taxon>
        <taxon>Flemingia</taxon>
    </lineage>
</organism>